<dbReference type="InterPro" id="IPR000086">
    <property type="entry name" value="NUDIX_hydrolase_dom"/>
</dbReference>
<keyword evidence="1" id="KW-0732">Signal</keyword>
<gene>
    <name evidence="3" type="ORF">DBRI1063_LOCUS24671</name>
</gene>
<evidence type="ECO:0000259" key="2">
    <source>
        <dbReference type="PROSITE" id="PS51462"/>
    </source>
</evidence>
<reference evidence="3" key="1">
    <citation type="submission" date="2021-01" db="EMBL/GenBank/DDBJ databases">
        <authorList>
            <person name="Corre E."/>
            <person name="Pelletier E."/>
            <person name="Niang G."/>
            <person name="Scheremetjew M."/>
            <person name="Finn R."/>
            <person name="Kale V."/>
            <person name="Holt S."/>
            <person name="Cochrane G."/>
            <person name="Meng A."/>
            <person name="Brown T."/>
            <person name="Cohen L."/>
        </authorList>
    </citation>
    <scope>NUCLEOTIDE SEQUENCE</scope>
    <source>
        <strain evidence="3">Pop2</strain>
    </source>
</reference>
<dbReference type="CDD" id="cd04692">
    <property type="entry name" value="NUDIX_Hydrolase"/>
    <property type="match status" value="1"/>
</dbReference>
<sequence>MIFLSQLMAQLLLRSNIALTPTARTLRPLQNSGNLNLPFSPTCLPSNASRNRLHLSTTSSGDNSSSSSGIAQDLSEMFDLYHPPTSGLNSIISSFSDSAAKNGQSKSRNLVHKDGDWHRSVHIWVVEQDNKHLLLQRRSPGKDTFPNCLDVSCAGHVTSGDDVDETAVRELEEELGMSDISIDRIKEARAFTIAASIQGQTPSHGEFICQEYQEVYILRKKGKLRATDFAPMMEEEVSGFEVASVKDVFIRLERKDEELVPRSLAYIQALTAAIFSTNQEGKGNTSKQ</sequence>
<name>A0A7S2EU43_9STRA</name>
<evidence type="ECO:0000313" key="3">
    <source>
        <dbReference type="EMBL" id="CAD9356773.1"/>
    </source>
</evidence>
<dbReference type="PANTHER" id="PTHR10885:SF20">
    <property type="entry name" value="NUDIX HYDROLASE DOMAIN-CONTAINING PROTEIN"/>
    <property type="match status" value="1"/>
</dbReference>
<dbReference type="PANTHER" id="PTHR10885">
    <property type="entry name" value="ISOPENTENYL-DIPHOSPHATE DELTA-ISOMERASE"/>
    <property type="match status" value="1"/>
</dbReference>
<accession>A0A7S2EU43</accession>
<protein>
    <recommendedName>
        <fullName evidence="2">Nudix hydrolase domain-containing protein</fullName>
    </recommendedName>
</protein>
<dbReference type="GO" id="GO:0005737">
    <property type="term" value="C:cytoplasm"/>
    <property type="evidence" value="ECO:0007669"/>
    <property type="project" value="TreeGrafter"/>
</dbReference>
<dbReference type="InterPro" id="IPR015797">
    <property type="entry name" value="NUDIX_hydrolase-like_dom_sf"/>
</dbReference>
<dbReference type="GO" id="GO:0009240">
    <property type="term" value="P:isopentenyl diphosphate biosynthetic process"/>
    <property type="evidence" value="ECO:0007669"/>
    <property type="project" value="TreeGrafter"/>
</dbReference>
<feature type="signal peptide" evidence="1">
    <location>
        <begin position="1"/>
        <end position="18"/>
    </location>
</feature>
<dbReference type="PROSITE" id="PS51462">
    <property type="entry name" value="NUDIX"/>
    <property type="match status" value="1"/>
</dbReference>
<dbReference type="GO" id="GO:0004452">
    <property type="term" value="F:isopentenyl-diphosphate delta-isomerase activity"/>
    <property type="evidence" value="ECO:0007669"/>
    <property type="project" value="TreeGrafter"/>
</dbReference>
<proteinExistence type="predicted"/>
<evidence type="ECO:0000256" key="1">
    <source>
        <dbReference type="SAM" id="SignalP"/>
    </source>
</evidence>
<feature type="domain" description="Nudix hydrolase" evidence="2">
    <location>
        <begin position="116"/>
        <end position="265"/>
    </location>
</feature>
<dbReference type="AlphaFoldDB" id="A0A7S2EU43"/>
<organism evidence="3">
    <name type="scientific">Ditylum brightwellii</name>
    <dbReference type="NCBI Taxonomy" id="49249"/>
    <lineage>
        <taxon>Eukaryota</taxon>
        <taxon>Sar</taxon>
        <taxon>Stramenopiles</taxon>
        <taxon>Ochrophyta</taxon>
        <taxon>Bacillariophyta</taxon>
        <taxon>Mediophyceae</taxon>
        <taxon>Lithodesmiophycidae</taxon>
        <taxon>Lithodesmiales</taxon>
        <taxon>Lithodesmiaceae</taxon>
        <taxon>Ditylum</taxon>
    </lineage>
</organism>
<feature type="chain" id="PRO_5031370367" description="Nudix hydrolase domain-containing protein" evidence="1">
    <location>
        <begin position="19"/>
        <end position="288"/>
    </location>
</feature>
<dbReference type="Pfam" id="PF00293">
    <property type="entry name" value="NUDIX"/>
    <property type="match status" value="1"/>
</dbReference>
<dbReference type="Gene3D" id="3.90.79.10">
    <property type="entry name" value="Nucleoside Triphosphate Pyrophosphohydrolase"/>
    <property type="match status" value="1"/>
</dbReference>
<dbReference type="EMBL" id="HBGN01038587">
    <property type="protein sequence ID" value="CAD9356773.1"/>
    <property type="molecule type" value="Transcribed_RNA"/>
</dbReference>
<dbReference type="SUPFAM" id="SSF55811">
    <property type="entry name" value="Nudix"/>
    <property type="match status" value="1"/>
</dbReference>